<feature type="transmembrane region" description="Helical" evidence="8">
    <location>
        <begin position="814"/>
        <end position="834"/>
    </location>
</feature>
<evidence type="ECO:0000256" key="7">
    <source>
        <dbReference type="SAM" id="MobiDB-lite"/>
    </source>
</evidence>
<dbReference type="PRINTS" id="PR00387">
    <property type="entry name" value="PDIESTERASE1"/>
</dbReference>
<feature type="compositionally biased region" description="Basic and acidic residues" evidence="7">
    <location>
        <begin position="229"/>
        <end position="238"/>
    </location>
</feature>
<feature type="binding site" evidence="5">
    <location>
        <position position="1784"/>
    </location>
    <ligand>
        <name>Zn(2+)</name>
        <dbReference type="ChEBI" id="CHEBI:29105"/>
        <label>1</label>
    </ligand>
</feature>
<dbReference type="GO" id="GO:0007165">
    <property type="term" value="P:signal transduction"/>
    <property type="evidence" value="ECO:0007669"/>
    <property type="project" value="InterPro"/>
</dbReference>
<feature type="compositionally biased region" description="Acidic residues" evidence="7">
    <location>
        <begin position="41"/>
        <end position="53"/>
    </location>
</feature>
<feature type="region of interest" description="Disordered" evidence="7">
    <location>
        <begin position="1"/>
        <end position="91"/>
    </location>
</feature>
<sequence>MWRQRPRPAPDARATACPLQPLELRRRVEEGTESMARVAESEESGEEDWESVSDDSSPPAGRLRSLGSAEWGGEGLKRRRTSSSLSSDASPRFVPFCKARRAPSSGREDEVFPVHPGRFVAVPMHQRTADAGGALGSESSSSACAVLEDSPTPASRANRFVANAVWDSACGTQRPAGSLAHCAESREISEEQVLSFFVGAESLREGEAPASDLSPRCNSHTASEARCMPAERKEEKPRVFRLVARSGTDLQTGRPTREDKKAGAAAGESRRAHDGQEVEPWERDNETEDAGRQFVPFHSSIANQVHRLGDKQRQRTRELGETAARSTAQESFSVAVAKEDAAGESRQGTPGSPHSRAGTLSPRGGGGVAGAGSGCGKHEGCKEGETQRHRSEEERHASFEEHTPAERWAWRRMLSRRQTEPVRSRANSFASTLHRATRTEGGASAVETLEEDFDLVRHAMVYKGTSKRKARRRNKLQRMLTTQRSAQALASVNDTTEGRRRGAARWVRQTSSKARFYVAEKAAATFGAELDLYTARTDKAKELRRTTKASLSQLADSGGHRGIAESSGPSARPFCLLPLKFRDDDLEKEYVVTLNTLCGSRILACFGVSMLVLVVLWPSIARSFLLSPHQAEGLGLLLFHLLWCIKLLSWGVLLLISALRNKVSFFRRHLVLFATTQVTLGITFVISLCCAYVSHFICIHRDTISQINQVYEDYLTLGGHKGKSVRGSLDNYLEGRPVDLVLFTLGDDFVASLSLLMVLTLVESLVTVVCLGSLIPTRTRYTWPIYLVTPLICPLPCVISNAIAPSFIQLSTVIVYYFVFVTVWLAGFLVRYSAECSQRAAFYSRVAPRKEIENLKDSLRRFHKQGGCTAVEELQQTAKCMEVVVKQLETNCVSAVDPEGMLHVHELALLVSKLQEVLRGTDDLYSIRHTPFMLETATGQELLELYGTSLSRQVTLAWTGVCGDCPDSAPPHRHMSSRESSVDNPASCLLSQRKTSNCFVPSPPPLFDSVSGFPALHPPPLRHHTDPVRRPSSSLLFSLHAGRHRRPLGDRVGWRLHPSVSGRKIARLRGGLTSSVSLLSPLPSVSIAEALHEGESGDDEQHPKGEAQHCGPQLQKRGDCDGWGTPSEPSVSSTSSCPAAPGRHQGRLISVPPSISGEGFCIAQETETKSGEWETQGAATGAGRPAGTPFLTRSSISVVETSPQPSPHAKGTAGGLMHLQGEGAGVGATGVRDGLRRDDCRRQVDVFAAAEETCDAMVSSASFAPPPRSPDASAGTSTGGGRQKDEERETNGEDPPGREPGGPAGERGRGTGQEGETAALGVPGLASATDRSNSSLSSAFPESRVLECRYTSVSFTSPDLELGKREGRGKSEDQRRACQAGSPATRRRSGDKQKKAFSPLIRFAFFGRGRRPASRRPSPVAAAQGSSPFSSHSTHARSPSRSFGPLGGSRPRDSRRRHGGYAHSQRSPHLASEDAASLQSSPACESEVPRSRPVRRLFWNSKEKGARGDARYSLFFRVNRGPSALPAGEERRPRAGKTGGKKSPWSAYLRDAGRRTGSSFTGVTGGRAFTPAAGIGRVYERAKAKREADLDGDRGRYRRAGSRAEWPPDCSGYGELSMAGSSAFAIGTEEDSEARELMSLVGLTDFTCEEADRLGLTYVRLKDSYRVATLPYSIIPYIRRSESHKGFGHVWDFDMLGFAATTPNPLVEVGLALILPEIEATQCCPEQTLLGLLVNMQTRYLDNAYHSQVHAAEVGHTVACLVRGLIPTRSAFANVCTFLAALAHDVGHPARTNLFLQNLLHPLAITYNDASVLESFHSALFFRIVSEIPSANIFAGLPPETFRVARQNIITLILATDIKQHFDTISRFRLRRNSPEFNFLKKEEDEWLVRKMIFKVADISHAAVAWDAHFFWSCKVAAEFYSQGDAEVRLGLPVSPLCDREKHSEMAKGQVAFLSFVVEPLLRELEAVETFVASHGGSSIVTTELLINFAENVSQWKALDAENKVVALDSAILGYGRYGVLPRLTESDRRQLILDCCRAAGAAPEEKA</sequence>
<feature type="compositionally biased region" description="Basic and acidic residues" evidence="7">
    <location>
        <begin position="1282"/>
        <end position="1297"/>
    </location>
</feature>
<comment type="caution">
    <text evidence="10">The sequence shown here is derived from an EMBL/GenBank/DDBJ whole genome shotgun (WGS) entry which is preliminary data.</text>
</comment>
<evidence type="ECO:0000256" key="8">
    <source>
        <dbReference type="SAM" id="Phobius"/>
    </source>
</evidence>
<feature type="compositionally biased region" description="Gly residues" evidence="7">
    <location>
        <begin position="363"/>
        <end position="375"/>
    </location>
</feature>
<comment type="cofactor">
    <cofactor evidence="6">
        <name>a divalent metal cation</name>
        <dbReference type="ChEBI" id="CHEBI:60240"/>
    </cofactor>
    <text evidence="6">Binds 2 divalent metal cations per subunit. Site 1 may preferentially bind zinc ions, while site 2 has a preference for magnesium and/or manganese ions.</text>
</comment>
<dbReference type="KEGG" id="bbes:BESB_072030"/>
<keyword evidence="8" id="KW-0472">Membrane</keyword>
<feature type="transmembrane region" description="Helical" evidence="8">
    <location>
        <begin position="590"/>
        <end position="617"/>
    </location>
</feature>
<dbReference type="CDD" id="cd00077">
    <property type="entry name" value="HDc"/>
    <property type="match status" value="1"/>
</dbReference>
<feature type="region of interest" description="Disordered" evidence="7">
    <location>
        <begin position="416"/>
        <end position="441"/>
    </location>
</feature>
<dbReference type="VEuPathDB" id="ToxoDB:BESB_072030"/>
<evidence type="ECO:0000259" key="9">
    <source>
        <dbReference type="PROSITE" id="PS51845"/>
    </source>
</evidence>
<dbReference type="InterPro" id="IPR023174">
    <property type="entry name" value="PDEase_CS"/>
</dbReference>
<dbReference type="Proteomes" id="UP000224006">
    <property type="component" value="Unassembled WGS sequence"/>
</dbReference>
<keyword evidence="11" id="KW-1185">Reference proteome</keyword>
<feature type="transmembrane region" description="Helical" evidence="8">
    <location>
        <begin position="783"/>
        <end position="808"/>
    </location>
</feature>
<evidence type="ECO:0000313" key="10">
    <source>
        <dbReference type="EMBL" id="PFH34051.1"/>
    </source>
</evidence>
<feature type="compositionally biased region" description="Basic and acidic residues" evidence="7">
    <location>
        <begin position="1361"/>
        <end position="1376"/>
    </location>
</feature>
<dbReference type="InterPro" id="IPR003607">
    <property type="entry name" value="HD/PDEase_dom"/>
</dbReference>
<keyword evidence="8" id="KW-0812">Transmembrane</keyword>
<name>A0A2A9MCK8_BESBE</name>
<feature type="compositionally biased region" description="Low complexity" evidence="7">
    <location>
        <begin position="82"/>
        <end position="91"/>
    </location>
</feature>
<keyword evidence="2 6" id="KW-0378">Hydrolase</keyword>
<dbReference type="SUPFAM" id="SSF109604">
    <property type="entry name" value="HD-domain/PDEase-like"/>
    <property type="match status" value="1"/>
</dbReference>
<organism evidence="10 11">
    <name type="scientific">Besnoitia besnoiti</name>
    <name type="common">Apicomplexan protozoan</name>
    <dbReference type="NCBI Taxonomy" id="94643"/>
    <lineage>
        <taxon>Eukaryota</taxon>
        <taxon>Sar</taxon>
        <taxon>Alveolata</taxon>
        <taxon>Apicomplexa</taxon>
        <taxon>Conoidasida</taxon>
        <taxon>Coccidia</taxon>
        <taxon>Eucoccidiorida</taxon>
        <taxon>Eimeriorina</taxon>
        <taxon>Sarcocystidae</taxon>
        <taxon>Besnoitia</taxon>
    </lineage>
</organism>
<feature type="compositionally biased region" description="Basic and acidic residues" evidence="7">
    <location>
        <begin position="1092"/>
        <end position="1107"/>
    </location>
</feature>
<gene>
    <name evidence="10" type="ORF">BESB_072030</name>
</gene>
<dbReference type="Gene3D" id="1.10.1300.10">
    <property type="entry name" value="3'5'-cyclic nucleotide phosphodiesterase, catalytic domain"/>
    <property type="match status" value="1"/>
</dbReference>
<evidence type="ECO:0000256" key="3">
    <source>
        <dbReference type="PIRSR" id="PIRSR623088-1"/>
    </source>
</evidence>
<feature type="binding site" evidence="5">
    <location>
        <position position="1785"/>
    </location>
    <ligand>
        <name>Zn(2+)</name>
        <dbReference type="ChEBI" id="CHEBI:29105"/>
        <label>2</label>
    </ligand>
</feature>
<evidence type="ECO:0000256" key="1">
    <source>
        <dbReference type="ARBA" id="ARBA00022723"/>
    </source>
</evidence>
<feature type="transmembrane region" description="Helical" evidence="8">
    <location>
        <begin position="637"/>
        <end position="658"/>
    </location>
</feature>
<dbReference type="InterPro" id="IPR023088">
    <property type="entry name" value="PDEase"/>
</dbReference>
<feature type="binding site" evidence="4">
    <location>
        <position position="1898"/>
    </location>
    <ligand>
        <name>AMP</name>
        <dbReference type="ChEBI" id="CHEBI:456215"/>
    </ligand>
</feature>
<feature type="region of interest" description="Disordered" evidence="7">
    <location>
        <begin position="1259"/>
        <end position="1317"/>
    </location>
</feature>
<dbReference type="PROSITE" id="PS51845">
    <property type="entry name" value="PDEASE_I_2"/>
    <property type="match status" value="1"/>
</dbReference>
<feature type="compositionally biased region" description="Basic and acidic residues" evidence="7">
    <location>
        <begin position="376"/>
        <end position="402"/>
    </location>
</feature>
<evidence type="ECO:0000256" key="6">
    <source>
        <dbReference type="RuleBase" id="RU363067"/>
    </source>
</evidence>
<dbReference type="PANTHER" id="PTHR11347">
    <property type="entry name" value="CYCLIC NUCLEOTIDE PHOSPHODIESTERASE"/>
    <property type="match status" value="1"/>
</dbReference>
<proteinExistence type="inferred from homology"/>
<dbReference type="GO" id="GO:0046872">
    <property type="term" value="F:metal ion binding"/>
    <property type="evidence" value="ECO:0007669"/>
    <property type="project" value="UniProtKB-KW"/>
</dbReference>
<dbReference type="Pfam" id="PF00233">
    <property type="entry name" value="PDEase_I"/>
    <property type="match status" value="1"/>
</dbReference>
<feature type="compositionally biased region" description="Low complexity" evidence="7">
    <location>
        <begin position="1125"/>
        <end position="1141"/>
    </location>
</feature>
<feature type="region of interest" description="Disordered" evidence="7">
    <location>
        <begin position="207"/>
        <end position="402"/>
    </location>
</feature>
<evidence type="ECO:0000256" key="5">
    <source>
        <dbReference type="PIRSR" id="PIRSR623088-3"/>
    </source>
</evidence>
<feature type="active site" description="Proton donor" evidence="3">
    <location>
        <position position="1746"/>
    </location>
</feature>
<feature type="region of interest" description="Disordered" evidence="7">
    <location>
        <begin position="1408"/>
        <end position="1491"/>
    </location>
</feature>
<feature type="domain" description="PDEase" evidence="9">
    <location>
        <begin position="1666"/>
        <end position="2003"/>
    </location>
</feature>
<dbReference type="STRING" id="94643.A0A2A9MCK8"/>
<dbReference type="PROSITE" id="PS00126">
    <property type="entry name" value="PDEASE_I_1"/>
    <property type="match status" value="1"/>
</dbReference>
<feature type="region of interest" description="Disordered" evidence="7">
    <location>
        <begin position="480"/>
        <end position="505"/>
    </location>
</feature>
<feature type="compositionally biased region" description="Polar residues" evidence="7">
    <location>
        <begin position="1424"/>
        <end position="1441"/>
    </location>
</feature>
<dbReference type="EMBL" id="NWUJ01000007">
    <property type="protein sequence ID" value="PFH34051.1"/>
    <property type="molecule type" value="Genomic_DNA"/>
</dbReference>
<dbReference type="GeneID" id="40312129"/>
<protein>
    <recommendedName>
        <fullName evidence="6">Phosphodiesterase</fullName>
        <ecNumber evidence="6">3.1.4.-</ecNumber>
    </recommendedName>
</protein>
<feature type="binding site" evidence="4">
    <location>
        <position position="1785"/>
    </location>
    <ligand>
        <name>AMP</name>
        <dbReference type="ChEBI" id="CHEBI:456215"/>
    </ligand>
</feature>
<dbReference type="EC" id="3.1.4.-" evidence="6"/>
<feature type="compositionally biased region" description="Gly residues" evidence="7">
    <location>
        <begin position="1299"/>
        <end position="1313"/>
    </location>
</feature>
<feature type="binding site" evidence="4">
    <location>
        <begin position="1746"/>
        <end position="1750"/>
    </location>
    <ligand>
        <name>AMP</name>
        <dbReference type="ChEBI" id="CHEBI:456215"/>
    </ligand>
</feature>
<feature type="transmembrane region" description="Helical" evidence="8">
    <location>
        <begin position="749"/>
        <end position="771"/>
    </location>
</feature>
<feature type="region of interest" description="Disordered" evidence="7">
    <location>
        <begin position="1522"/>
        <end position="1546"/>
    </location>
</feature>
<feature type="compositionally biased region" description="Basic and acidic residues" evidence="7">
    <location>
        <begin position="307"/>
        <end position="320"/>
    </location>
</feature>
<dbReference type="OrthoDB" id="189220at2759"/>
<feature type="region of interest" description="Disordered" evidence="7">
    <location>
        <begin position="1359"/>
        <end position="1394"/>
    </location>
</feature>
<keyword evidence="8" id="KW-1133">Transmembrane helix</keyword>
<comment type="similarity">
    <text evidence="6">Belongs to the cyclic nucleotide phosphodiesterase family.</text>
</comment>
<feature type="region of interest" description="Disordered" evidence="7">
    <location>
        <begin position="1092"/>
        <end position="1152"/>
    </location>
</feature>
<dbReference type="InterPro" id="IPR036971">
    <property type="entry name" value="PDEase_catalytic_dom_sf"/>
</dbReference>
<keyword evidence="1 5" id="KW-0479">Metal-binding</keyword>
<feature type="binding site" evidence="5">
    <location>
        <position position="1785"/>
    </location>
    <ligand>
        <name>Zn(2+)</name>
        <dbReference type="ChEBI" id="CHEBI:29105"/>
        <label>1</label>
    </ligand>
</feature>
<dbReference type="GO" id="GO:0004114">
    <property type="term" value="F:3',5'-cyclic-nucleotide phosphodiesterase activity"/>
    <property type="evidence" value="ECO:0007669"/>
    <property type="project" value="InterPro"/>
</dbReference>
<feature type="compositionally biased region" description="Polar residues" evidence="7">
    <location>
        <begin position="480"/>
        <end position="495"/>
    </location>
</feature>
<dbReference type="SMART" id="SM00471">
    <property type="entry name" value="HDc"/>
    <property type="match status" value="1"/>
</dbReference>
<feature type="binding site" evidence="4">
    <location>
        <position position="1950"/>
    </location>
    <ligand>
        <name>AMP</name>
        <dbReference type="ChEBI" id="CHEBI:456215"/>
    </ligand>
</feature>
<feature type="transmembrane region" description="Helical" evidence="8">
    <location>
        <begin position="670"/>
        <end position="694"/>
    </location>
</feature>
<feature type="binding site" evidence="5">
    <location>
        <position position="1898"/>
    </location>
    <ligand>
        <name>Zn(2+)</name>
        <dbReference type="ChEBI" id="CHEBI:29105"/>
        <label>1</label>
    </ligand>
</feature>
<evidence type="ECO:0000313" key="11">
    <source>
        <dbReference type="Proteomes" id="UP000224006"/>
    </source>
</evidence>
<reference evidence="10 11" key="1">
    <citation type="submission" date="2017-09" db="EMBL/GenBank/DDBJ databases">
        <title>Genome sequencing of Besnoitia besnoiti strain Bb-Ger1.</title>
        <authorList>
            <person name="Schares G."/>
            <person name="Venepally P."/>
            <person name="Lorenzi H.A."/>
        </authorList>
    </citation>
    <scope>NUCLEOTIDE SEQUENCE [LARGE SCALE GENOMIC DNA]</scope>
    <source>
        <strain evidence="10 11">Bb-Ger1</strain>
    </source>
</reference>
<feature type="compositionally biased region" description="Basic and acidic residues" evidence="7">
    <location>
        <begin position="255"/>
        <end position="284"/>
    </location>
</feature>
<accession>A0A2A9MCK8</accession>
<feature type="compositionally biased region" description="Low complexity" evidence="7">
    <location>
        <begin position="1177"/>
        <end position="1189"/>
    </location>
</feature>
<feature type="region of interest" description="Disordered" evidence="7">
    <location>
        <begin position="1167"/>
        <end position="1190"/>
    </location>
</feature>
<evidence type="ECO:0000256" key="2">
    <source>
        <dbReference type="ARBA" id="ARBA00022801"/>
    </source>
</evidence>
<dbReference type="InterPro" id="IPR002073">
    <property type="entry name" value="PDEase_catalytic_dom"/>
</dbReference>
<dbReference type="RefSeq" id="XP_029218060.1">
    <property type="nucleotide sequence ID" value="XM_029365576.1"/>
</dbReference>
<evidence type="ECO:0000256" key="4">
    <source>
        <dbReference type="PIRSR" id="PIRSR623088-2"/>
    </source>
</evidence>
<feature type="binding site" evidence="5">
    <location>
        <position position="1750"/>
    </location>
    <ligand>
        <name>Zn(2+)</name>
        <dbReference type="ChEBI" id="CHEBI:29105"/>
        <label>1</label>
    </ligand>
</feature>